<name>A0A1V0UYG5_9BACL</name>
<dbReference type="Proteomes" id="UP000192727">
    <property type="component" value="Chromosome"/>
</dbReference>
<dbReference type="PANTHER" id="PTHR43335:SF4">
    <property type="entry name" value="ABC TRANSPORTER, ATP-BINDING PROTEIN"/>
    <property type="match status" value="1"/>
</dbReference>
<dbReference type="AlphaFoldDB" id="A0A1V0UYG5"/>
<dbReference type="InterPro" id="IPR003439">
    <property type="entry name" value="ABC_transporter-like_ATP-bd"/>
</dbReference>
<dbReference type="InterPro" id="IPR027417">
    <property type="entry name" value="P-loop_NTPase"/>
</dbReference>
<dbReference type="SMART" id="SM00382">
    <property type="entry name" value="AAA"/>
    <property type="match status" value="1"/>
</dbReference>
<reference evidence="6 7" key="1">
    <citation type="submission" date="2017-03" db="EMBL/GenBank/DDBJ databases">
        <title>Paenibacillus larvae genome sequencing.</title>
        <authorList>
            <person name="Dingman D.W."/>
        </authorList>
    </citation>
    <scope>NUCLEOTIDE SEQUENCE [LARGE SCALE GENOMIC DNA]</scope>
    <source>
        <strain evidence="6 7">SAG 10367</strain>
    </source>
</reference>
<evidence type="ECO:0000256" key="4">
    <source>
        <dbReference type="ARBA" id="ARBA00022840"/>
    </source>
</evidence>
<dbReference type="Gene3D" id="3.40.50.300">
    <property type="entry name" value="P-loop containing nucleotide triphosphate hydrolases"/>
    <property type="match status" value="1"/>
</dbReference>
<dbReference type="PROSITE" id="PS50893">
    <property type="entry name" value="ABC_TRANSPORTER_2"/>
    <property type="match status" value="1"/>
</dbReference>
<dbReference type="PANTHER" id="PTHR43335">
    <property type="entry name" value="ABC TRANSPORTER, ATP-BINDING PROTEIN"/>
    <property type="match status" value="1"/>
</dbReference>
<evidence type="ECO:0000256" key="3">
    <source>
        <dbReference type="ARBA" id="ARBA00022741"/>
    </source>
</evidence>
<dbReference type="GO" id="GO:0016887">
    <property type="term" value="F:ATP hydrolysis activity"/>
    <property type="evidence" value="ECO:0007669"/>
    <property type="project" value="InterPro"/>
</dbReference>
<protein>
    <submittedName>
        <fullName evidence="6">Multidrug ABC transporter ATP-binding protein</fullName>
    </submittedName>
</protein>
<comment type="similarity">
    <text evidence="1">Belongs to the ABC transporter superfamily.</text>
</comment>
<dbReference type="RefSeq" id="WP_083041420.1">
    <property type="nucleotide sequence ID" value="NZ_CP020557.1"/>
</dbReference>
<keyword evidence="3" id="KW-0547">Nucleotide-binding</keyword>
<dbReference type="SUPFAM" id="SSF52540">
    <property type="entry name" value="P-loop containing nucleoside triphosphate hydrolases"/>
    <property type="match status" value="1"/>
</dbReference>
<evidence type="ECO:0000256" key="1">
    <source>
        <dbReference type="ARBA" id="ARBA00005417"/>
    </source>
</evidence>
<dbReference type="GO" id="GO:0005524">
    <property type="term" value="F:ATP binding"/>
    <property type="evidence" value="ECO:0007669"/>
    <property type="project" value="UniProtKB-KW"/>
</dbReference>
<dbReference type="InterPro" id="IPR003593">
    <property type="entry name" value="AAA+_ATPase"/>
</dbReference>
<feature type="domain" description="ABC transporter" evidence="5">
    <location>
        <begin position="5"/>
        <end position="214"/>
    </location>
</feature>
<dbReference type="InterPro" id="IPR017871">
    <property type="entry name" value="ABC_transporter-like_CS"/>
</dbReference>
<accession>A0A1V0UYG5</accession>
<dbReference type="PROSITE" id="PS00211">
    <property type="entry name" value="ABC_TRANSPORTER_1"/>
    <property type="match status" value="1"/>
</dbReference>
<sequence>MSVYAKMINVNKTIQGQRVLCDINLEFHQGKIYGLQGKNGSGKTMLLRALCGLIIPNSGEVIVNNQPLNAKHSFPESVGILIEYPGFLPQYTGFRNLQLLASIKKQIHDDQIRESLLWVGLQPEDKRKYKKYSLGMKQRLGIAQAIMEDPELLLLDEPTNALDSDAVESMRDLLLNLKSKGKTIIVASHDREEIDYLADEKIILENGRVTSIEVIS</sequence>
<keyword evidence="4 6" id="KW-0067">ATP-binding</keyword>
<evidence type="ECO:0000313" key="7">
    <source>
        <dbReference type="Proteomes" id="UP000192727"/>
    </source>
</evidence>
<evidence type="ECO:0000313" key="6">
    <source>
        <dbReference type="EMBL" id="ARF70213.1"/>
    </source>
</evidence>
<keyword evidence="2" id="KW-0813">Transport</keyword>
<proteinExistence type="inferred from homology"/>
<gene>
    <name evidence="6" type="ORF">B7C51_23760</name>
</gene>
<evidence type="ECO:0000259" key="5">
    <source>
        <dbReference type="PROSITE" id="PS50893"/>
    </source>
</evidence>
<dbReference type="EMBL" id="CP020557">
    <property type="protein sequence ID" value="ARF70213.1"/>
    <property type="molecule type" value="Genomic_DNA"/>
</dbReference>
<evidence type="ECO:0000256" key="2">
    <source>
        <dbReference type="ARBA" id="ARBA00022448"/>
    </source>
</evidence>
<organism evidence="6 7">
    <name type="scientific">Paenibacillus larvae subsp. pulvifaciens</name>
    <dbReference type="NCBI Taxonomy" id="1477"/>
    <lineage>
        <taxon>Bacteria</taxon>
        <taxon>Bacillati</taxon>
        <taxon>Bacillota</taxon>
        <taxon>Bacilli</taxon>
        <taxon>Bacillales</taxon>
        <taxon>Paenibacillaceae</taxon>
        <taxon>Paenibacillus</taxon>
    </lineage>
</organism>
<dbReference type="Pfam" id="PF00005">
    <property type="entry name" value="ABC_tran"/>
    <property type="match status" value="1"/>
</dbReference>